<keyword evidence="2" id="KW-0677">Repeat</keyword>
<name>A0A9D2XDU4_NOTFU</name>
<evidence type="ECO:0000256" key="2">
    <source>
        <dbReference type="ARBA" id="ARBA00022737"/>
    </source>
</evidence>
<keyword evidence="1" id="KW-0433">Leucine-rich repeat</keyword>
<comment type="caution">
    <text evidence="4">The sequence shown here is derived from an EMBL/GenBank/DDBJ whole genome shotgun (WGS) entry which is preliminary data.</text>
</comment>
<protein>
    <submittedName>
        <fullName evidence="4">Leucine rich repeat containing 43</fullName>
    </submittedName>
</protein>
<dbReference type="SUPFAM" id="SSF52058">
    <property type="entry name" value="L domain-like"/>
    <property type="match status" value="1"/>
</dbReference>
<dbReference type="GeneID" id="107394204"/>
<proteinExistence type="predicted"/>
<gene>
    <name evidence="4" type="primary">lrrc43</name>
    <name evidence="4" type="ORF">G4P62_016829</name>
</gene>
<dbReference type="InterPro" id="IPR001611">
    <property type="entry name" value="Leu-rich_rpt"/>
</dbReference>
<sequence>MSSKSLSAVLEKRIQRLCLSDFPCGSGSWRETKDGPERAETESRDALLDLLDCPRSPWWLDDYSWSPQAKELRRLAVIHPERLTAKFIYSFFTSFCIVNKNVSVIDGGLLKFRKLEKLDLSCNVISEIPAESLPSTLKILELRANCLSSLCSLTERPPPQLQYLGLSSNRLGSHKDISCLTGRYWPQLVTLELNDCEFEDQQALLNALSSLPSLKMLMLKGNPFTLAPSYPGLAVDCLPQLACLDTLWLFPKERSRFRGLASVRDVTMDVASVTVSLGRLRGIPDVLTSEMKTTSPVAPVSYKYFITYQFLCSSASDKTKLNSESQPDTTSTAHVPEADADQQQTNQEQSKPDTGAFTLHDETYTGFQHLSQHSTARMMWSKEMDFNDKQTYTVSSLGQLKKFLNEGLDLRLEEEKVLSCPAAFKKEGKPSRPEKEKKTKEEIPAKSTSTKDKISKSAPELVQDPPISAILGSAHVPLHSMVQGSQKVNVLCDFGLLQKDLGMEIMEKKKEDEESKQTGGSGAKKSTATSKGKGNEDADVQSEPSTPARQEPVTVELCVELKRWQTASDMLQPSLQLTATPKFKKKVLKLVKRQTETK</sequence>
<evidence type="ECO:0000313" key="5">
    <source>
        <dbReference type="Proteomes" id="UP000822369"/>
    </source>
</evidence>
<feature type="compositionally biased region" description="Polar residues" evidence="3">
    <location>
        <begin position="319"/>
        <end position="333"/>
    </location>
</feature>
<dbReference type="Proteomes" id="UP000822369">
    <property type="component" value="Chromosome 19"/>
</dbReference>
<feature type="region of interest" description="Disordered" evidence="3">
    <location>
        <begin position="423"/>
        <end position="461"/>
    </location>
</feature>
<dbReference type="GO" id="GO:0005737">
    <property type="term" value="C:cytoplasm"/>
    <property type="evidence" value="ECO:0007669"/>
    <property type="project" value="TreeGrafter"/>
</dbReference>
<feature type="region of interest" description="Disordered" evidence="3">
    <location>
        <begin position="509"/>
        <end position="554"/>
    </location>
</feature>
<dbReference type="EMBL" id="JAAVVJ010000019">
    <property type="protein sequence ID" value="KAF7200346.1"/>
    <property type="molecule type" value="Genomic_DNA"/>
</dbReference>
<dbReference type="PROSITE" id="PS51450">
    <property type="entry name" value="LRR"/>
    <property type="match status" value="2"/>
</dbReference>
<evidence type="ECO:0000256" key="3">
    <source>
        <dbReference type="SAM" id="MobiDB-lite"/>
    </source>
</evidence>
<dbReference type="AlphaFoldDB" id="A0A9D2XDU4"/>
<evidence type="ECO:0000256" key="1">
    <source>
        <dbReference type="ARBA" id="ARBA00022614"/>
    </source>
</evidence>
<dbReference type="OrthoDB" id="433501at2759"/>
<organism evidence="4 5">
    <name type="scientific">Nothobranchius furzeri</name>
    <name type="common">Turquoise killifish</name>
    <dbReference type="NCBI Taxonomy" id="105023"/>
    <lineage>
        <taxon>Eukaryota</taxon>
        <taxon>Metazoa</taxon>
        <taxon>Chordata</taxon>
        <taxon>Craniata</taxon>
        <taxon>Vertebrata</taxon>
        <taxon>Euteleostomi</taxon>
        <taxon>Actinopterygii</taxon>
        <taxon>Neopterygii</taxon>
        <taxon>Teleostei</taxon>
        <taxon>Neoteleostei</taxon>
        <taxon>Acanthomorphata</taxon>
        <taxon>Ovalentaria</taxon>
        <taxon>Atherinomorphae</taxon>
        <taxon>Cyprinodontiformes</taxon>
        <taxon>Nothobranchiidae</taxon>
        <taxon>Nothobranchius</taxon>
    </lineage>
</organism>
<dbReference type="InterPro" id="IPR032675">
    <property type="entry name" value="LRR_dom_sf"/>
</dbReference>
<dbReference type="PANTHER" id="PTHR15454:SF19">
    <property type="entry name" value="LEUCINE-RICH REPEAT-CONTAINING PROTEIN 51"/>
    <property type="match status" value="1"/>
</dbReference>
<dbReference type="KEGG" id="nfu:107394204"/>
<dbReference type="Pfam" id="PF13855">
    <property type="entry name" value="LRR_8"/>
    <property type="match status" value="1"/>
</dbReference>
<reference evidence="4" key="1">
    <citation type="submission" date="2020-03" db="EMBL/GenBank/DDBJ databases">
        <title>Intra-Species Differences in Population Size shape Life History and Genome Evolution.</title>
        <authorList>
            <person name="Willemsen D."/>
            <person name="Cui R."/>
            <person name="Valenzano D.R."/>
        </authorList>
    </citation>
    <scope>NUCLEOTIDE SEQUENCE</scope>
    <source>
        <strain evidence="4">GRZ</strain>
        <tissue evidence="4">Whole</tissue>
    </source>
</reference>
<feature type="region of interest" description="Disordered" evidence="3">
    <location>
        <begin position="319"/>
        <end position="356"/>
    </location>
</feature>
<dbReference type="PANTHER" id="PTHR15454">
    <property type="entry name" value="NISCHARIN RELATED"/>
    <property type="match status" value="1"/>
</dbReference>
<dbReference type="Gene3D" id="3.80.10.10">
    <property type="entry name" value="Ribonuclease Inhibitor"/>
    <property type="match status" value="2"/>
</dbReference>
<dbReference type="OMA" id="AEVIPCN"/>
<feature type="compositionally biased region" description="Basic and acidic residues" evidence="3">
    <location>
        <begin position="424"/>
        <end position="455"/>
    </location>
</feature>
<evidence type="ECO:0000313" key="4">
    <source>
        <dbReference type="EMBL" id="KAF7200346.1"/>
    </source>
</evidence>
<accession>A0A9D2XDU4</accession>